<dbReference type="AlphaFoldDB" id="A0A1A8EL66"/>
<dbReference type="Gene3D" id="1.10.4020.10">
    <property type="entry name" value="DNA breaking-rejoining enzymes"/>
    <property type="match status" value="1"/>
</dbReference>
<organism evidence="3">
    <name type="scientific">Nothobranchius korthausae</name>
    <dbReference type="NCBI Taxonomy" id="1143690"/>
    <lineage>
        <taxon>Eukaryota</taxon>
        <taxon>Metazoa</taxon>
        <taxon>Chordata</taxon>
        <taxon>Craniata</taxon>
        <taxon>Vertebrata</taxon>
        <taxon>Euteleostomi</taxon>
        <taxon>Actinopterygii</taxon>
        <taxon>Neopterygii</taxon>
        <taxon>Teleostei</taxon>
        <taxon>Neoteleostei</taxon>
        <taxon>Acanthomorphata</taxon>
        <taxon>Ovalentaria</taxon>
        <taxon>Atherinomorphae</taxon>
        <taxon>Cyprinodontiformes</taxon>
        <taxon>Nothobranchiidae</taxon>
        <taxon>Nothobranchius</taxon>
    </lineage>
</organism>
<dbReference type="PANTHER" id="PTHR46888">
    <property type="entry name" value="ZINC KNUCKLE DOMAINCONTAINING PROTEIN-RELATED"/>
    <property type="match status" value="1"/>
</dbReference>
<dbReference type="PANTHER" id="PTHR46888:SF13">
    <property type="entry name" value="RIBONUCLEASE H"/>
    <property type="match status" value="1"/>
</dbReference>
<name>A0A1A8EL66_9TELE</name>
<proteinExistence type="predicted"/>
<protein>
    <submittedName>
        <fullName evidence="3">Gypsy retrotransposon integrase 1</fullName>
    </submittedName>
</protein>
<keyword evidence="1" id="KW-0862">Zinc</keyword>
<evidence type="ECO:0000313" key="3">
    <source>
        <dbReference type="EMBL" id="SBQ47858.1"/>
    </source>
</evidence>
<evidence type="ECO:0000256" key="1">
    <source>
        <dbReference type="PROSITE-ProRule" id="PRU00047"/>
    </source>
</evidence>
<accession>A0A1A8EL66</accession>
<dbReference type="EMBL" id="HAEB01001383">
    <property type="protein sequence ID" value="SBQ47858.1"/>
    <property type="molecule type" value="Transcribed_RNA"/>
</dbReference>
<dbReference type="InterPro" id="IPR001878">
    <property type="entry name" value="Znf_CCHC"/>
</dbReference>
<dbReference type="SUPFAM" id="SSF57756">
    <property type="entry name" value="Retrovirus zinc finger-like domains"/>
    <property type="match status" value="1"/>
</dbReference>
<dbReference type="InterPro" id="IPR038269">
    <property type="entry name" value="SCAN_sf"/>
</dbReference>
<keyword evidence="1" id="KW-0479">Metal-binding</keyword>
<dbReference type="GO" id="GO:0003676">
    <property type="term" value="F:nucleic acid binding"/>
    <property type="evidence" value="ECO:0007669"/>
    <property type="project" value="InterPro"/>
</dbReference>
<dbReference type="GO" id="GO:0008270">
    <property type="term" value="F:zinc ion binding"/>
    <property type="evidence" value="ECO:0007669"/>
    <property type="project" value="UniProtKB-KW"/>
</dbReference>
<reference evidence="3" key="2">
    <citation type="submission" date="2016-06" db="EMBL/GenBank/DDBJ databases">
        <title>The genome of a short-lived fish provides insights into sex chromosome evolution and the genetic control of aging.</title>
        <authorList>
            <person name="Reichwald K."/>
            <person name="Felder M."/>
            <person name="Petzold A."/>
            <person name="Koch P."/>
            <person name="Groth M."/>
            <person name="Platzer M."/>
        </authorList>
    </citation>
    <scope>NUCLEOTIDE SEQUENCE</scope>
    <source>
        <tissue evidence="3">Brain</tissue>
    </source>
</reference>
<feature type="non-terminal residue" evidence="3">
    <location>
        <position position="289"/>
    </location>
</feature>
<feature type="non-terminal residue" evidence="3">
    <location>
        <position position="1"/>
    </location>
</feature>
<dbReference type="InterPro" id="IPR036875">
    <property type="entry name" value="Znf_CCHC_sf"/>
</dbReference>
<dbReference type="Gene3D" id="4.10.60.10">
    <property type="entry name" value="Zinc finger, CCHC-type"/>
    <property type="match status" value="1"/>
</dbReference>
<keyword evidence="1" id="KW-0863">Zinc-finger</keyword>
<sequence>EKSVFFEKWCSASGVDSLADLKELIMVEEFKRHVPEKLVLYLNEQKASTLSAAALLADEFALTHRSWESRADPGRRRRPSDTSSDPSDLPECFYCHEKGHFIRDCFHLQRKNQRNGKPPPPKPVAACAVVPNGLDNCETPHLSFNPFLSAGVVSLLSSHINQEVVILRDTGASQTLIKQSMLPFSVTSRAGSSVLLRGIDMGSVPAEVHYIHLSCPLVTGDLRVAILDELPIQGVDLILGNEAVGGLGLPPPELSSSPEIGVGLDKLPACVLPRLKTRKFRLPTRCLRC</sequence>
<dbReference type="SUPFAM" id="SSF47353">
    <property type="entry name" value="Retrovirus capsid dimerization domain-like"/>
    <property type="match status" value="1"/>
</dbReference>
<feature type="domain" description="CCHC-type" evidence="2">
    <location>
        <begin position="92"/>
        <end position="105"/>
    </location>
</feature>
<gene>
    <name evidence="3" type="primary">GIN1</name>
</gene>
<reference evidence="3" key="1">
    <citation type="submission" date="2016-05" db="EMBL/GenBank/DDBJ databases">
        <authorList>
            <person name="Lavstsen T."/>
            <person name="Jespersen J.S."/>
        </authorList>
    </citation>
    <scope>NUCLEOTIDE SEQUENCE</scope>
    <source>
        <tissue evidence="3">Brain</tissue>
    </source>
</reference>
<evidence type="ECO:0000259" key="2">
    <source>
        <dbReference type="PROSITE" id="PS50158"/>
    </source>
</evidence>
<dbReference type="PROSITE" id="PS50158">
    <property type="entry name" value="ZF_CCHC"/>
    <property type="match status" value="1"/>
</dbReference>